<organism evidence="12 13">
    <name type="scientific">Maridesulfovibrio salexigens (strain ATCC 14822 / DSM 2638 / NCIMB 8403 / VKM B-1763)</name>
    <name type="common">Desulfovibrio salexigens</name>
    <dbReference type="NCBI Taxonomy" id="526222"/>
    <lineage>
        <taxon>Bacteria</taxon>
        <taxon>Pseudomonadati</taxon>
        <taxon>Thermodesulfobacteriota</taxon>
        <taxon>Desulfovibrionia</taxon>
        <taxon>Desulfovibrionales</taxon>
        <taxon>Desulfovibrionaceae</taxon>
        <taxon>Maridesulfovibrio</taxon>
    </lineage>
</organism>
<keyword evidence="7 9" id="KW-1133">Transmembrane helix</keyword>
<dbReference type="PANTHER" id="PTHR30425">
    <property type="entry name" value="PHOSPHATE TRANSPORT SYSTEM PERMEASE PROTEIN PST"/>
    <property type="match status" value="1"/>
</dbReference>
<comment type="subcellular location">
    <subcellularLocation>
        <location evidence="1 9">Cell membrane</location>
        <topology evidence="1 9">Multi-pass membrane protein</topology>
    </subcellularLocation>
</comment>
<evidence type="ECO:0000313" key="13">
    <source>
        <dbReference type="Proteomes" id="UP000002601"/>
    </source>
</evidence>
<feature type="transmembrane region" description="Helical" evidence="9">
    <location>
        <begin position="134"/>
        <end position="156"/>
    </location>
</feature>
<dbReference type="SUPFAM" id="SSF161098">
    <property type="entry name" value="MetI-like"/>
    <property type="match status" value="1"/>
</dbReference>
<feature type="transmembrane region" description="Helical" evidence="9">
    <location>
        <begin position="373"/>
        <end position="393"/>
    </location>
</feature>
<name>C6BSR4_MARSD</name>
<dbReference type="KEGG" id="dsa:Desal_3472"/>
<comment type="similarity">
    <text evidence="2 10">Belongs to the binding-protein-dependent transport system permease family. CysTW subfamily.</text>
</comment>
<dbReference type="Gene3D" id="1.10.3720.10">
    <property type="entry name" value="MetI-like"/>
    <property type="match status" value="1"/>
</dbReference>
<dbReference type="InterPro" id="IPR011864">
    <property type="entry name" value="Phosphate_PstC"/>
</dbReference>
<evidence type="ECO:0000256" key="2">
    <source>
        <dbReference type="ARBA" id="ARBA00007069"/>
    </source>
</evidence>
<reference evidence="12 13" key="1">
    <citation type="submission" date="2009-06" db="EMBL/GenBank/DDBJ databases">
        <title>Complete sequence of Desulfovibrio salexigens DSM 2638.</title>
        <authorList>
            <consortium name="US DOE Joint Genome Institute"/>
            <person name="Lucas S."/>
            <person name="Copeland A."/>
            <person name="Lapidus A."/>
            <person name="Glavina del Rio T."/>
            <person name="Tice H."/>
            <person name="Bruce D."/>
            <person name="Goodwin L."/>
            <person name="Pitluck S."/>
            <person name="Munk A.C."/>
            <person name="Brettin T."/>
            <person name="Detter J.C."/>
            <person name="Han C."/>
            <person name="Tapia R."/>
            <person name="Larimer F."/>
            <person name="Land M."/>
            <person name="Hauser L."/>
            <person name="Kyrpides N."/>
            <person name="Anderson I."/>
            <person name="Wall J.D."/>
            <person name="Arkin A.P."/>
            <person name="Dehal P."/>
            <person name="Chivian D."/>
            <person name="Giles B."/>
            <person name="Hazen T.C."/>
        </authorList>
    </citation>
    <scope>NUCLEOTIDE SEQUENCE [LARGE SCALE GENOMIC DNA]</scope>
    <source>
        <strain evidence="13">ATCC 14822 / DSM 2638 / NCIMB 8403 / VKM B-1763</strain>
    </source>
</reference>
<keyword evidence="4 10" id="KW-1003">Cell membrane</keyword>
<protein>
    <recommendedName>
        <fullName evidence="10">Phosphate transport system permease protein</fullName>
    </recommendedName>
</protein>
<dbReference type="GO" id="GO:0005315">
    <property type="term" value="F:phosphate transmembrane transporter activity"/>
    <property type="evidence" value="ECO:0007669"/>
    <property type="project" value="InterPro"/>
</dbReference>
<comment type="function">
    <text evidence="10">Part of the binding-protein-dependent transport system for phosphate; probably responsible for the translocation of the substrate across the membrane.</text>
</comment>
<dbReference type="CDD" id="cd06261">
    <property type="entry name" value="TM_PBP2"/>
    <property type="match status" value="1"/>
</dbReference>
<feature type="transmembrane region" description="Helical" evidence="9">
    <location>
        <begin position="413"/>
        <end position="434"/>
    </location>
</feature>
<feature type="transmembrane region" description="Helical" evidence="9">
    <location>
        <begin position="168"/>
        <end position="189"/>
    </location>
</feature>
<dbReference type="PANTHER" id="PTHR30425:SF1">
    <property type="entry name" value="PHOSPHATE TRANSPORT SYSTEM PERMEASE PROTEIN PSTC"/>
    <property type="match status" value="1"/>
</dbReference>
<dbReference type="AlphaFoldDB" id="C6BSR4"/>
<feature type="transmembrane region" description="Helical" evidence="9">
    <location>
        <begin position="220"/>
        <end position="247"/>
    </location>
</feature>
<keyword evidence="3 9" id="KW-0813">Transport</keyword>
<keyword evidence="8 9" id="KW-0472">Membrane</keyword>
<dbReference type="GO" id="GO:0006817">
    <property type="term" value="P:phosphate ion transport"/>
    <property type="evidence" value="ECO:0007669"/>
    <property type="project" value="UniProtKB-KW"/>
</dbReference>
<keyword evidence="6 9" id="KW-0812">Transmembrane</keyword>
<dbReference type="eggNOG" id="COG0573">
    <property type="taxonomic scope" value="Bacteria"/>
</dbReference>
<dbReference type="InterPro" id="IPR051124">
    <property type="entry name" value="Phosphate_Transport_Permease"/>
</dbReference>
<keyword evidence="5 10" id="KW-0592">Phosphate transport</keyword>
<feature type="domain" description="ABC transmembrane type-1" evidence="11">
    <location>
        <begin position="224"/>
        <end position="435"/>
    </location>
</feature>
<dbReference type="GO" id="GO:0005886">
    <property type="term" value="C:plasma membrane"/>
    <property type="evidence" value="ECO:0007669"/>
    <property type="project" value="UniProtKB-SubCell"/>
</dbReference>
<dbReference type="EMBL" id="CP001649">
    <property type="protein sequence ID" value="ACS81520.1"/>
    <property type="molecule type" value="Genomic_DNA"/>
</dbReference>
<dbReference type="HOGENOM" id="CLU_033621_4_0_7"/>
<dbReference type="InterPro" id="IPR035906">
    <property type="entry name" value="MetI-like_sf"/>
</dbReference>
<feature type="transmembrane region" description="Helical" evidence="9">
    <location>
        <begin position="268"/>
        <end position="288"/>
    </location>
</feature>
<dbReference type="Pfam" id="PF00528">
    <property type="entry name" value="BPD_transp_1"/>
    <property type="match status" value="1"/>
</dbReference>
<dbReference type="Proteomes" id="UP000002601">
    <property type="component" value="Chromosome"/>
</dbReference>
<sequence>MITSRNICLLLIVLAVVAGAYAYKLGIRTEAEQIFISSAEKVAQRGDYSMSAAGALKKVMMLSTHEVAETTEETGLSRAEKELRMKELNSELNRVYTYVRTDPEVMGKNRADLETMTSIKASAENMVSSRSTGWYVLCGVLTLLGIVIFALSNLSLSRRTVERIIHSIFLGTAFTSILVLFLIMMFLFIEGLPIFKHVSVTDFIFGHEWYPTDEDPAFGIWPLIVGSGTVTMLSSLIAIPLGVMTAIYLAEIAPLKVRNIVKPAVEMLAALPSVVIGFFGMVVVAPFLQETFDIAVGLNLFNASVMLAFMAVPTITSISEDALYSVPPELKEASLALGATHWQSIYKVIVPASLSGISTGVILGMARSIGETMVVLMVAGGAGLLPTSIFDPVRPMPASIAAEMGEAPFHSDHYYALFAIGMVLFLFTMAFNLIADYVAHKYKQVGSASL</sequence>
<evidence type="ECO:0000256" key="4">
    <source>
        <dbReference type="ARBA" id="ARBA00022475"/>
    </source>
</evidence>
<feature type="transmembrane region" description="Helical" evidence="9">
    <location>
        <begin position="294"/>
        <end position="315"/>
    </location>
</feature>
<evidence type="ECO:0000256" key="1">
    <source>
        <dbReference type="ARBA" id="ARBA00004651"/>
    </source>
</evidence>
<evidence type="ECO:0000259" key="11">
    <source>
        <dbReference type="PROSITE" id="PS50928"/>
    </source>
</evidence>
<dbReference type="InterPro" id="IPR000515">
    <property type="entry name" value="MetI-like"/>
</dbReference>
<dbReference type="NCBIfam" id="TIGR02138">
    <property type="entry name" value="phosphate_pstC"/>
    <property type="match status" value="1"/>
</dbReference>
<accession>C6BSR4</accession>
<evidence type="ECO:0000256" key="8">
    <source>
        <dbReference type="ARBA" id="ARBA00023136"/>
    </source>
</evidence>
<evidence type="ECO:0000256" key="9">
    <source>
        <dbReference type="RuleBase" id="RU363032"/>
    </source>
</evidence>
<dbReference type="STRING" id="526222.Desal_3472"/>
<gene>
    <name evidence="12" type="ordered locus">Desal_3472</name>
</gene>
<evidence type="ECO:0000256" key="3">
    <source>
        <dbReference type="ARBA" id="ARBA00022448"/>
    </source>
</evidence>
<evidence type="ECO:0000256" key="6">
    <source>
        <dbReference type="ARBA" id="ARBA00022692"/>
    </source>
</evidence>
<evidence type="ECO:0000256" key="10">
    <source>
        <dbReference type="RuleBase" id="RU363054"/>
    </source>
</evidence>
<evidence type="ECO:0000256" key="5">
    <source>
        <dbReference type="ARBA" id="ARBA00022592"/>
    </source>
</evidence>
<evidence type="ECO:0000256" key="7">
    <source>
        <dbReference type="ARBA" id="ARBA00022989"/>
    </source>
</evidence>
<keyword evidence="13" id="KW-1185">Reference proteome</keyword>
<dbReference type="PROSITE" id="PS50928">
    <property type="entry name" value="ABC_TM1"/>
    <property type="match status" value="1"/>
</dbReference>
<proteinExistence type="inferred from homology"/>
<evidence type="ECO:0000313" key="12">
    <source>
        <dbReference type="EMBL" id="ACS81520.1"/>
    </source>
</evidence>